<dbReference type="Pfam" id="PF07687">
    <property type="entry name" value="M20_dimer"/>
    <property type="match status" value="1"/>
</dbReference>
<dbReference type="Pfam" id="PF01546">
    <property type="entry name" value="Peptidase_M20"/>
    <property type="match status" value="1"/>
</dbReference>
<dbReference type="Gene3D" id="3.40.630.10">
    <property type="entry name" value="Zn peptidases"/>
    <property type="match status" value="1"/>
</dbReference>
<accession>A0AAV6W0B0</accession>
<dbReference type="SUPFAM" id="SSF55031">
    <property type="entry name" value="Bacterial exopeptidase dimerisation domain"/>
    <property type="match status" value="1"/>
</dbReference>
<dbReference type="EMBL" id="JAFNEN010000004">
    <property type="protein sequence ID" value="KAG8201512.1"/>
    <property type="molecule type" value="Genomic_DNA"/>
</dbReference>
<dbReference type="SUPFAM" id="SSF53187">
    <property type="entry name" value="Zn-dependent exopeptidases"/>
    <property type="match status" value="1"/>
</dbReference>
<dbReference type="InterPro" id="IPR002933">
    <property type="entry name" value="Peptidase_M20"/>
</dbReference>
<dbReference type="InterPro" id="IPR017439">
    <property type="entry name" value="Amidohydrolase"/>
</dbReference>
<dbReference type="InterPro" id="IPR036264">
    <property type="entry name" value="Bact_exopeptidase_dim_dom"/>
</dbReference>
<organism evidence="3 4">
    <name type="scientific">Oedothorax gibbosus</name>
    <dbReference type="NCBI Taxonomy" id="931172"/>
    <lineage>
        <taxon>Eukaryota</taxon>
        <taxon>Metazoa</taxon>
        <taxon>Ecdysozoa</taxon>
        <taxon>Arthropoda</taxon>
        <taxon>Chelicerata</taxon>
        <taxon>Arachnida</taxon>
        <taxon>Araneae</taxon>
        <taxon>Araneomorphae</taxon>
        <taxon>Entelegynae</taxon>
        <taxon>Araneoidea</taxon>
        <taxon>Linyphiidae</taxon>
        <taxon>Erigoninae</taxon>
        <taxon>Oedothorax</taxon>
    </lineage>
</organism>
<protein>
    <recommendedName>
        <fullName evidence="1">Peptidase M20 domain-containing protein 2</fullName>
    </recommendedName>
</protein>
<dbReference type="Gene3D" id="3.30.70.360">
    <property type="match status" value="1"/>
</dbReference>
<dbReference type="PANTHER" id="PTHR30575:SF0">
    <property type="entry name" value="XAA-ARG DIPEPTIDASE"/>
    <property type="match status" value="1"/>
</dbReference>
<evidence type="ECO:0000256" key="1">
    <source>
        <dbReference type="PIRNR" id="PIRNR037226"/>
    </source>
</evidence>
<comment type="similarity">
    <text evidence="1">Belongs to the peptidase M20A family.</text>
</comment>
<dbReference type="InterPro" id="IPR011650">
    <property type="entry name" value="Peptidase_M20_dimer"/>
</dbReference>
<dbReference type="InterPro" id="IPR052030">
    <property type="entry name" value="Peptidase_M20/M20A_hydrolases"/>
</dbReference>
<keyword evidence="4" id="KW-1185">Reference proteome</keyword>
<gene>
    <name evidence="3" type="ORF">JTE90_011188</name>
</gene>
<dbReference type="CDD" id="cd03887">
    <property type="entry name" value="M20_Acy1L2"/>
    <property type="match status" value="1"/>
</dbReference>
<dbReference type="InterPro" id="IPR017144">
    <property type="entry name" value="Xaa-Arg_dipeptidase"/>
</dbReference>
<evidence type="ECO:0000313" key="3">
    <source>
        <dbReference type="EMBL" id="KAG8201512.1"/>
    </source>
</evidence>
<dbReference type="GO" id="GO:0016805">
    <property type="term" value="F:dipeptidase activity"/>
    <property type="evidence" value="ECO:0007669"/>
    <property type="project" value="InterPro"/>
</dbReference>
<evidence type="ECO:0000259" key="2">
    <source>
        <dbReference type="Pfam" id="PF07687"/>
    </source>
</evidence>
<dbReference type="NCBIfam" id="TIGR01891">
    <property type="entry name" value="amidohydrolases"/>
    <property type="match status" value="1"/>
</dbReference>
<proteinExistence type="inferred from homology"/>
<dbReference type="AlphaFoldDB" id="A0AAV6W0B0"/>
<dbReference type="PIRSF" id="PIRSF037226">
    <property type="entry name" value="Amidohydrolase_ACY1L2_prd"/>
    <property type="match status" value="1"/>
</dbReference>
<dbReference type="PANTHER" id="PTHR30575">
    <property type="entry name" value="PEPTIDASE M20"/>
    <property type="match status" value="1"/>
</dbReference>
<feature type="domain" description="Peptidase M20 dimerisation" evidence="2">
    <location>
        <begin position="175"/>
        <end position="267"/>
    </location>
</feature>
<sequence length="403" mass="43716">MAESLFKVVNANVDREASLLNKVSQLIWNNPELKYEEKFAHDLLSSTLETKGFTVQKNYVLPTAFRAEFDSGKPGPVVVTICEYDALPQIGHACGHNLIAEAGLGAGLAIKAAMEAFPDIPGKVVVLGTPAEEGGGGKVVLINAGAFKDVDAALMVHPSPNDHLYPPFIAIERVIIEFFGKEAHASGYPWEGVNALDAAVNCYNGLSQLRQHIKPTCRVHAIITKGGEMPNIIPGYSKMDLYYRAATTYDMECLRKRIDAIVKASAESTGCEFKIEKGDGYGYKSLMTNKVLAEKYRKYAESLGAHFDDSNHKIIPFMASSDMGDVSHVVPSIHPTYSIGTTAANHSVDFADASATPEAQVTTLITAKSMALLALDVLRDKDFLDQTKKDFEKDVAEDAGLQV</sequence>
<name>A0AAV6W0B0_9ARAC</name>
<comment type="caution">
    <text evidence="3">The sequence shown here is derived from an EMBL/GenBank/DDBJ whole genome shotgun (WGS) entry which is preliminary data.</text>
</comment>
<reference evidence="3 4" key="1">
    <citation type="journal article" date="2022" name="Nat. Ecol. Evol.">
        <title>A masculinizing supergene underlies an exaggerated male reproductive morph in a spider.</title>
        <authorList>
            <person name="Hendrickx F."/>
            <person name="De Corte Z."/>
            <person name="Sonet G."/>
            <person name="Van Belleghem S.M."/>
            <person name="Kostlbacher S."/>
            <person name="Vangestel C."/>
        </authorList>
    </citation>
    <scope>NUCLEOTIDE SEQUENCE [LARGE SCALE GENOMIC DNA]</scope>
    <source>
        <strain evidence="3">W744_W776</strain>
    </source>
</reference>
<dbReference type="Proteomes" id="UP000827092">
    <property type="component" value="Unassembled WGS sequence"/>
</dbReference>
<dbReference type="FunFam" id="3.30.70.360:FF:000004">
    <property type="entry name" value="Peptidase M20 domain-containing protein 2"/>
    <property type="match status" value="1"/>
</dbReference>
<evidence type="ECO:0000313" key="4">
    <source>
        <dbReference type="Proteomes" id="UP000827092"/>
    </source>
</evidence>